<sequence>MAQNSTPVAKQIRELLAVDGRLYYLFLVLLFLVIRYLTDILVLESIPDSDRLTSQGDLTFFFLFNALNYLWTPFALLWKFTVTAFLFWSIGLMIGFKAPFKELWKFALISETVFILPELLRLLVFMNSAQDFTYLEVRNFEPLSLLSLLGPENIDSKFHYPLSVLNIFEILYGFIWVYGFHTISRRNFSESTTVVLIAYYLPLLIWLGFYIGAYR</sequence>
<dbReference type="PATRIC" id="fig|1727163.4.peg.2579"/>
<name>A0A142EQ23_9BACT</name>
<keyword evidence="3" id="KW-1185">Reference proteome</keyword>
<evidence type="ECO:0000313" key="3">
    <source>
        <dbReference type="Proteomes" id="UP000073816"/>
    </source>
</evidence>
<dbReference type="KEGG" id="alm:AO498_12340"/>
<feature type="transmembrane region" description="Helical" evidence="1">
    <location>
        <begin position="22"/>
        <end position="43"/>
    </location>
</feature>
<feature type="transmembrane region" description="Helical" evidence="1">
    <location>
        <begin position="192"/>
        <end position="213"/>
    </location>
</feature>
<evidence type="ECO:0000256" key="1">
    <source>
        <dbReference type="SAM" id="Phobius"/>
    </source>
</evidence>
<dbReference type="OrthoDB" id="825516at2"/>
<reference evidence="3" key="1">
    <citation type="submission" date="2015-09" db="EMBL/GenBank/DDBJ databases">
        <title>Complete sequence of Algoriphagus sp. M8-2.</title>
        <authorList>
            <person name="Shintani M."/>
        </authorList>
    </citation>
    <scope>NUCLEOTIDE SEQUENCE [LARGE SCALE GENOMIC DNA]</scope>
    <source>
        <strain evidence="3">M8-2</strain>
    </source>
</reference>
<proteinExistence type="predicted"/>
<evidence type="ECO:0000313" key="2">
    <source>
        <dbReference type="EMBL" id="AMQ57228.1"/>
    </source>
</evidence>
<dbReference type="RefSeq" id="WP_067548075.1">
    <property type="nucleotide sequence ID" value="NZ_CP012836.1"/>
</dbReference>
<feature type="transmembrane region" description="Helical" evidence="1">
    <location>
        <begin position="77"/>
        <end position="96"/>
    </location>
</feature>
<accession>A0A142EQ23</accession>
<dbReference type="AlphaFoldDB" id="A0A142EQ23"/>
<keyword evidence="1" id="KW-1133">Transmembrane helix</keyword>
<reference evidence="2 3" key="2">
    <citation type="journal article" date="2016" name="Genome Announc.">
        <title>Complete Genome Sequence of Algoriphagus sp. Strain M8-2, Isolated from a Brackish Lake.</title>
        <authorList>
            <person name="Muraguchi Y."/>
            <person name="Kushimoto K."/>
            <person name="Ohtsubo Y."/>
            <person name="Suzuki T."/>
            <person name="Dohra H."/>
            <person name="Kimbara K."/>
            <person name="Shintani M."/>
        </authorList>
    </citation>
    <scope>NUCLEOTIDE SEQUENCE [LARGE SCALE GENOMIC DNA]</scope>
    <source>
        <strain evidence="2 3">M8-2</strain>
    </source>
</reference>
<dbReference type="Proteomes" id="UP000073816">
    <property type="component" value="Chromosome"/>
</dbReference>
<gene>
    <name evidence="2" type="ORF">AO498_12340</name>
</gene>
<feature type="transmembrane region" description="Helical" evidence="1">
    <location>
        <begin position="103"/>
        <end position="124"/>
    </location>
</feature>
<protein>
    <submittedName>
        <fullName evidence="2">Sulfate ABC transporter permease</fullName>
    </submittedName>
</protein>
<feature type="transmembrane region" description="Helical" evidence="1">
    <location>
        <begin position="158"/>
        <end position="180"/>
    </location>
</feature>
<keyword evidence="1" id="KW-0472">Membrane</keyword>
<organism evidence="2 3">
    <name type="scientific">Algoriphagus sanaruensis</name>
    <dbReference type="NCBI Taxonomy" id="1727163"/>
    <lineage>
        <taxon>Bacteria</taxon>
        <taxon>Pseudomonadati</taxon>
        <taxon>Bacteroidota</taxon>
        <taxon>Cytophagia</taxon>
        <taxon>Cytophagales</taxon>
        <taxon>Cyclobacteriaceae</taxon>
        <taxon>Algoriphagus</taxon>
    </lineage>
</organism>
<dbReference type="EMBL" id="CP012836">
    <property type="protein sequence ID" value="AMQ57228.1"/>
    <property type="molecule type" value="Genomic_DNA"/>
</dbReference>
<keyword evidence="1" id="KW-0812">Transmembrane</keyword>